<dbReference type="KEGG" id="bbh:BN112_0305"/>
<dbReference type="PANTHER" id="PTHR43540">
    <property type="entry name" value="PEROXYUREIDOACRYLATE/UREIDOACRYLATE AMIDOHYDROLASE-RELATED"/>
    <property type="match status" value="1"/>
</dbReference>
<evidence type="ECO:0000313" key="4">
    <source>
        <dbReference type="Proteomes" id="UP000007564"/>
    </source>
</evidence>
<evidence type="ECO:0000313" key="3">
    <source>
        <dbReference type="EMBL" id="CCJ52223.1"/>
    </source>
</evidence>
<dbReference type="GO" id="GO:0016787">
    <property type="term" value="F:hydrolase activity"/>
    <property type="evidence" value="ECO:0007669"/>
    <property type="project" value="UniProtKB-KW"/>
</dbReference>
<dbReference type="HOGENOM" id="CLU_068979_7_1_4"/>
<dbReference type="InterPro" id="IPR036380">
    <property type="entry name" value="Isochorismatase-like_sf"/>
</dbReference>
<dbReference type="SUPFAM" id="SSF52499">
    <property type="entry name" value="Isochorismatase-like hydrolases"/>
    <property type="match status" value="1"/>
</dbReference>
<dbReference type="PANTHER" id="PTHR43540:SF1">
    <property type="entry name" value="ISOCHORISMATASE HYDROLASE"/>
    <property type="match status" value="1"/>
</dbReference>
<dbReference type="EMBL" id="HE965806">
    <property type="protein sequence ID" value="CCJ52223.1"/>
    <property type="molecule type" value="Genomic_DNA"/>
</dbReference>
<reference evidence="3 4" key="1">
    <citation type="journal article" date="2012" name="BMC Genomics">
        <title>Comparative genomics of the classical Bordetella subspecies: the evolution and exchange of virulence-associated diversity amongst closely related pathogens.</title>
        <authorList>
            <person name="Park J."/>
            <person name="Zhang Y."/>
            <person name="Buboltz A.M."/>
            <person name="Zhang X."/>
            <person name="Schuster S.C."/>
            <person name="Ahuja U."/>
            <person name="Liu M."/>
            <person name="Miller J.F."/>
            <person name="Sebaihia M."/>
            <person name="Bentley S.D."/>
            <person name="Parkhill J."/>
            <person name="Harvill E.T."/>
        </authorList>
    </citation>
    <scope>NUCLEOTIDE SEQUENCE [LARGE SCALE GENOMIC DNA]</scope>
    <source>
        <strain evidence="3 4">253</strain>
    </source>
</reference>
<accession>A0A0C6P1V4</accession>
<gene>
    <name evidence="3" type="ORF">BN112_0305</name>
</gene>
<dbReference type="Gene3D" id="3.40.50.850">
    <property type="entry name" value="Isochorismatase-like"/>
    <property type="match status" value="1"/>
</dbReference>
<dbReference type="InterPro" id="IPR000868">
    <property type="entry name" value="Isochorismatase-like_dom"/>
</dbReference>
<proteinExistence type="predicted"/>
<evidence type="ECO:0000259" key="2">
    <source>
        <dbReference type="Pfam" id="PF00857"/>
    </source>
</evidence>
<dbReference type="Proteomes" id="UP000007564">
    <property type="component" value="Chromosome"/>
</dbReference>
<dbReference type="RefSeq" id="WP_015063712.1">
    <property type="nucleotide sequence ID" value="NC_019382.1"/>
</dbReference>
<evidence type="ECO:0000256" key="1">
    <source>
        <dbReference type="ARBA" id="ARBA00022801"/>
    </source>
</evidence>
<dbReference type="InterPro" id="IPR050272">
    <property type="entry name" value="Isochorismatase-like_hydrls"/>
</dbReference>
<dbReference type="AlphaFoldDB" id="A0A0C6P1V4"/>
<dbReference type="OrthoDB" id="5360912at2"/>
<keyword evidence="1" id="KW-0378">Hydrolase</keyword>
<name>A0A0C6P1V4_BORBO</name>
<sequence>MLDLDNARGGFIGSHPFGRRPALVVIDFQRAFTDPDVSPLASDCAPAIAQTNRLIRAMRGRGPVVFTVVGYDGNHGDGGCFHRKCPPLKDLVRGSAGCALDERLDYDAATDVLLYKTQASAFFGTPLSAMLAHAGCDTVLIAGCTTSGCVRASAVDAMQHGFPPFVAQDAVTDRSAAQHLSNLIDLKSKYAEVLPTDALLPLLANPTA</sequence>
<dbReference type="Pfam" id="PF00857">
    <property type="entry name" value="Isochorismatase"/>
    <property type="match status" value="1"/>
</dbReference>
<feature type="domain" description="Isochorismatase-like" evidence="2">
    <location>
        <begin position="22"/>
        <end position="197"/>
    </location>
</feature>
<organism evidence="3 4">
    <name type="scientific">Bordetella bronchiseptica 253</name>
    <dbReference type="NCBI Taxonomy" id="568707"/>
    <lineage>
        <taxon>Bacteria</taxon>
        <taxon>Pseudomonadati</taxon>
        <taxon>Pseudomonadota</taxon>
        <taxon>Betaproteobacteria</taxon>
        <taxon>Burkholderiales</taxon>
        <taxon>Alcaligenaceae</taxon>
        <taxon>Bordetella</taxon>
    </lineage>
</organism>
<protein>
    <submittedName>
        <fullName evidence="3">Putative isochorismatase</fullName>
    </submittedName>
</protein>